<dbReference type="EMBL" id="JABFMT010000018">
    <property type="protein sequence ID" value="NUU03192.1"/>
    <property type="molecule type" value="Genomic_DNA"/>
</dbReference>
<organism evidence="1 2">
    <name type="scientific">Herbaspirillum robiniae</name>
    <dbReference type="NCBI Taxonomy" id="2014887"/>
    <lineage>
        <taxon>Bacteria</taxon>
        <taxon>Pseudomonadati</taxon>
        <taxon>Pseudomonadota</taxon>
        <taxon>Betaproteobacteria</taxon>
        <taxon>Burkholderiales</taxon>
        <taxon>Oxalobacteraceae</taxon>
        <taxon>Herbaspirillum</taxon>
    </lineage>
</organism>
<reference evidence="1 2" key="1">
    <citation type="journal article" date="2020" name="Front. Plant Sci.">
        <title>Isolation of Rhizosphere Bacteria That Improve Quality and Water Stress Tolerance in Greenhouse Ornamentals.</title>
        <authorList>
            <person name="Nordstedt N.P."/>
            <person name="Jones M.L."/>
        </authorList>
    </citation>
    <scope>NUCLEOTIDE SEQUENCE [LARGE SCALE GENOMIC DNA]</scope>
    <source>
        <strain evidence="1 2">C6C2</strain>
    </source>
</reference>
<gene>
    <name evidence="1" type="ORF">HNO84_16425</name>
</gene>
<evidence type="ECO:0000313" key="2">
    <source>
        <dbReference type="Proteomes" id="UP000536746"/>
    </source>
</evidence>
<name>A0ABX2M4L4_9BURK</name>
<keyword evidence="2" id="KW-1185">Reference proteome</keyword>
<accession>A0ABX2M4L4</accession>
<comment type="caution">
    <text evidence="1">The sequence shown here is derived from an EMBL/GenBank/DDBJ whole genome shotgun (WGS) entry which is preliminary data.</text>
</comment>
<evidence type="ECO:0008006" key="3">
    <source>
        <dbReference type="Google" id="ProtNLM"/>
    </source>
</evidence>
<proteinExistence type="predicted"/>
<dbReference type="Proteomes" id="UP000536746">
    <property type="component" value="Unassembled WGS sequence"/>
</dbReference>
<evidence type="ECO:0000313" key="1">
    <source>
        <dbReference type="EMBL" id="NUU03192.1"/>
    </source>
</evidence>
<protein>
    <recommendedName>
        <fullName evidence="3">Capsule polysaccharide biosynthesis protein</fullName>
    </recommendedName>
</protein>
<dbReference type="RefSeq" id="WP_148664528.1">
    <property type="nucleotide sequence ID" value="NZ_CP018845.1"/>
</dbReference>
<sequence>MAEHLTFATLVVSAMSELTHPFRLLPRRIAVTCHDAGGANIVLALLGHLDTKWHELSVFMQGPAEKLCRQRFPNIRLANSASDALANAEVLLSSTGWASDVEHDARRLASQAGVRSIAVLDHWVNYAERFEREGQTVLPDEIWVCDREAMQIARGIFPFSTLVQVPNFYLEEQIRLLPAVTGLADELLYVLEPIRSEWGRSTPGEFQALDFFSEQLALIAAQPNMLIRLRPHPSDPPGKYDEWISTHSHLHVKLDDSVNLNAALASANRVAGCESFAMAVALAAGRQVYCTLPPWAPPCRLPHKDLIHLKDLRK</sequence>